<protein>
    <submittedName>
        <fullName evidence="1">Phasin</fullName>
    </submittedName>
</protein>
<reference evidence="1 2" key="1">
    <citation type="submission" date="2017-05" db="EMBL/GenBank/DDBJ databases">
        <title>Full genome sequence of Pseudorhodoplanes sinuspersici.</title>
        <authorList>
            <person name="Dastgheib S.M.M."/>
            <person name="Shavandi M."/>
            <person name="Tirandaz H."/>
        </authorList>
    </citation>
    <scope>NUCLEOTIDE SEQUENCE [LARGE SCALE GENOMIC DNA]</scope>
    <source>
        <strain evidence="1 2">RIPI110</strain>
    </source>
</reference>
<gene>
    <name evidence="1" type="ORF">CAK95_12645</name>
</gene>
<dbReference type="InterPro" id="IPR010234">
    <property type="entry name" value="Phasin_subfam-2"/>
</dbReference>
<dbReference type="InterPro" id="IPR018968">
    <property type="entry name" value="Phasin"/>
</dbReference>
<evidence type="ECO:0000313" key="1">
    <source>
        <dbReference type="EMBL" id="ARP99835.1"/>
    </source>
</evidence>
<dbReference type="EMBL" id="CP021112">
    <property type="protein sequence ID" value="ARP99835.1"/>
    <property type="molecule type" value="Genomic_DNA"/>
</dbReference>
<evidence type="ECO:0000313" key="2">
    <source>
        <dbReference type="Proteomes" id="UP000194137"/>
    </source>
</evidence>
<dbReference type="AlphaFoldDB" id="A0A1W6ZRD8"/>
<proteinExistence type="predicted"/>
<dbReference type="RefSeq" id="WP_086088239.1">
    <property type="nucleotide sequence ID" value="NZ_CP021112.1"/>
</dbReference>
<dbReference type="KEGG" id="psin:CAK95_12645"/>
<keyword evidence="2" id="KW-1185">Reference proteome</keyword>
<accession>A0A1W6ZRD8</accession>
<dbReference type="Pfam" id="PF09361">
    <property type="entry name" value="Phasin_2"/>
    <property type="match status" value="1"/>
</dbReference>
<dbReference type="OrthoDB" id="8253205at2"/>
<dbReference type="Proteomes" id="UP000194137">
    <property type="component" value="Chromosome"/>
</dbReference>
<sequence>MTEATTMKKPATVFDTPALEFPTFEMPKMEIPAAFREFAEKSVSQAKDNWEKMKAVTEEATDMIETSYSTASKGAADYGLAVIDAARANTNAAFDFYSQAMTVKSLSEMIELSTSHARKQFETVAAQSKDLTALAQKVAAESIEPLKSGMTTAFNKAS</sequence>
<dbReference type="NCBIfam" id="TIGR01985">
    <property type="entry name" value="phasin_2"/>
    <property type="match status" value="1"/>
</dbReference>
<dbReference type="STRING" id="1235591.CAK95_12645"/>
<organism evidence="1 2">
    <name type="scientific">Pseudorhodoplanes sinuspersici</name>
    <dbReference type="NCBI Taxonomy" id="1235591"/>
    <lineage>
        <taxon>Bacteria</taxon>
        <taxon>Pseudomonadati</taxon>
        <taxon>Pseudomonadota</taxon>
        <taxon>Alphaproteobacteria</taxon>
        <taxon>Hyphomicrobiales</taxon>
        <taxon>Pseudorhodoplanes</taxon>
    </lineage>
</organism>
<name>A0A1W6ZRD8_9HYPH</name>